<gene>
    <name evidence="18" type="ORF">GRI91_13235</name>
</gene>
<dbReference type="PANTHER" id="PTHR32552:SF68">
    <property type="entry name" value="FERRICHROME OUTER MEMBRANE TRANSPORTER_PHAGE RECEPTOR"/>
    <property type="match status" value="1"/>
</dbReference>
<dbReference type="Pfam" id="PF00593">
    <property type="entry name" value="TonB_dep_Rec_b-barrel"/>
    <property type="match status" value="1"/>
</dbReference>
<dbReference type="Proteomes" id="UP000438476">
    <property type="component" value="Unassembled WGS sequence"/>
</dbReference>
<dbReference type="InterPro" id="IPR010105">
    <property type="entry name" value="TonB_sidphr_rcpt"/>
</dbReference>
<dbReference type="CDD" id="cd01347">
    <property type="entry name" value="ligand_gated_channel"/>
    <property type="match status" value="1"/>
</dbReference>
<dbReference type="RefSeq" id="WP_160737179.1">
    <property type="nucleotide sequence ID" value="NZ_WTYT01000006.1"/>
</dbReference>
<dbReference type="GO" id="GO:0015344">
    <property type="term" value="F:siderophore uptake transmembrane transporter activity"/>
    <property type="evidence" value="ECO:0007669"/>
    <property type="project" value="TreeGrafter"/>
</dbReference>
<evidence type="ECO:0000256" key="5">
    <source>
        <dbReference type="ARBA" id="ARBA00022496"/>
    </source>
</evidence>
<dbReference type="NCBIfam" id="TIGR01783">
    <property type="entry name" value="TonB-siderophor"/>
    <property type="match status" value="1"/>
</dbReference>
<organism evidence="18 19">
    <name type="scientific">Altericroceibacterium endophyticum</name>
    <dbReference type="NCBI Taxonomy" id="1808508"/>
    <lineage>
        <taxon>Bacteria</taxon>
        <taxon>Pseudomonadati</taxon>
        <taxon>Pseudomonadota</taxon>
        <taxon>Alphaproteobacteria</taxon>
        <taxon>Sphingomonadales</taxon>
        <taxon>Erythrobacteraceae</taxon>
        <taxon>Altericroceibacterium</taxon>
    </lineage>
</organism>
<comment type="subcellular location">
    <subcellularLocation>
        <location evidence="1 14">Cell outer membrane</location>
        <topology evidence="1 14">Multi-pass membrane protein</topology>
    </subcellularLocation>
</comment>
<dbReference type="OrthoDB" id="9760333at2"/>
<accession>A0A6I4T9N3</accession>
<dbReference type="SUPFAM" id="SSF56935">
    <property type="entry name" value="Porins"/>
    <property type="match status" value="1"/>
</dbReference>
<comment type="similarity">
    <text evidence="2 14 15">Belongs to the TonB-dependent receptor family.</text>
</comment>
<dbReference type="GO" id="GO:0038023">
    <property type="term" value="F:signaling receptor activity"/>
    <property type="evidence" value="ECO:0007669"/>
    <property type="project" value="InterPro"/>
</dbReference>
<keyword evidence="10 15" id="KW-0798">TonB box</keyword>
<keyword evidence="7" id="KW-0732">Signal</keyword>
<keyword evidence="11 14" id="KW-0472">Membrane</keyword>
<keyword evidence="8" id="KW-0408">Iron</keyword>
<dbReference type="EMBL" id="WTYT01000006">
    <property type="protein sequence ID" value="MXO66723.1"/>
    <property type="molecule type" value="Genomic_DNA"/>
</dbReference>
<dbReference type="AlphaFoldDB" id="A0A6I4T9N3"/>
<keyword evidence="13 14" id="KW-0998">Cell outer membrane</keyword>
<evidence type="ECO:0000256" key="13">
    <source>
        <dbReference type="ARBA" id="ARBA00023237"/>
    </source>
</evidence>
<evidence type="ECO:0000259" key="17">
    <source>
        <dbReference type="Pfam" id="PF07715"/>
    </source>
</evidence>
<keyword evidence="6 14" id="KW-0812">Transmembrane</keyword>
<evidence type="ECO:0000256" key="15">
    <source>
        <dbReference type="RuleBase" id="RU003357"/>
    </source>
</evidence>
<keyword evidence="9" id="KW-0406">Ion transport</keyword>
<evidence type="ECO:0000256" key="4">
    <source>
        <dbReference type="ARBA" id="ARBA00022452"/>
    </source>
</evidence>
<dbReference type="PANTHER" id="PTHR32552">
    <property type="entry name" value="FERRICHROME IRON RECEPTOR-RELATED"/>
    <property type="match status" value="1"/>
</dbReference>
<evidence type="ECO:0000256" key="14">
    <source>
        <dbReference type="PROSITE-ProRule" id="PRU01360"/>
    </source>
</evidence>
<evidence type="ECO:0000256" key="3">
    <source>
        <dbReference type="ARBA" id="ARBA00022448"/>
    </source>
</evidence>
<evidence type="ECO:0000256" key="12">
    <source>
        <dbReference type="ARBA" id="ARBA00023170"/>
    </source>
</evidence>
<keyword evidence="4 14" id="KW-1134">Transmembrane beta strand</keyword>
<evidence type="ECO:0000259" key="16">
    <source>
        <dbReference type="Pfam" id="PF00593"/>
    </source>
</evidence>
<dbReference type="InterPro" id="IPR036942">
    <property type="entry name" value="Beta-barrel_TonB_sf"/>
</dbReference>
<reference evidence="18 19" key="1">
    <citation type="submission" date="2019-12" db="EMBL/GenBank/DDBJ databases">
        <title>Genomic-based taxomic classification of the family Erythrobacteraceae.</title>
        <authorList>
            <person name="Xu L."/>
        </authorList>
    </citation>
    <scope>NUCLEOTIDE SEQUENCE [LARGE SCALE GENOMIC DNA]</scope>
    <source>
        <strain evidence="18 19">LMG 29518</strain>
    </source>
</reference>
<dbReference type="InterPro" id="IPR000531">
    <property type="entry name" value="Beta-barrel_TonB"/>
</dbReference>
<dbReference type="InterPro" id="IPR012910">
    <property type="entry name" value="Plug_dom"/>
</dbReference>
<dbReference type="Gene3D" id="2.40.170.20">
    <property type="entry name" value="TonB-dependent receptor, beta-barrel domain"/>
    <property type="match status" value="1"/>
</dbReference>
<feature type="domain" description="TonB-dependent receptor-like beta-barrel" evidence="16">
    <location>
        <begin position="256"/>
        <end position="698"/>
    </location>
</feature>
<dbReference type="Gene3D" id="2.170.130.10">
    <property type="entry name" value="TonB-dependent receptor, plug domain"/>
    <property type="match status" value="1"/>
</dbReference>
<dbReference type="GO" id="GO:0015891">
    <property type="term" value="P:siderophore transport"/>
    <property type="evidence" value="ECO:0007669"/>
    <property type="project" value="InterPro"/>
</dbReference>
<feature type="domain" description="TonB-dependent receptor plug" evidence="17">
    <location>
        <begin position="84"/>
        <end position="185"/>
    </location>
</feature>
<evidence type="ECO:0000256" key="8">
    <source>
        <dbReference type="ARBA" id="ARBA00023004"/>
    </source>
</evidence>
<evidence type="ECO:0000313" key="18">
    <source>
        <dbReference type="EMBL" id="MXO66723.1"/>
    </source>
</evidence>
<comment type="caution">
    <text evidence="18">The sequence shown here is derived from an EMBL/GenBank/DDBJ whole genome shotgun (WGS) entry which is preliminary data.</text>
</comment>
<keyword evidence="19" id="KW-1185">Reference proteome</keyword>
<dbReference type="PROSITE" id="PS52016">
    <property type="entry name" value="TONB_DEPENDENT_REC_3"/>
    <property type="match status" value="1"/>
</dbReference>
<dbReference type="GO" id="GO:0009279">
    <property type="term" value="C:cell outer membrane"/>
    <property type="evidence" value="ECO:0007669"/>
    <property type="project" value="UniProtKB-SubCell"/>
</dbReference>
<protein>
    <submittedName>
        <fullName evidence="18">TonB-dependent siderophore receptor</fullName>
    </submittedName>
</protein>
<evidence type="ECO:0000256" key="7">
    <source>
        <dbReference type="ARBA" id="ARBA00022729"/>
    </source>
</evidence>
<evidence type="ECO:0000256" key="2">
    <source>
        <dbReference type="ARBA" id="ARBA00009810"/>
    </source>
</evidence>
<dbReference type="InterPro" id="IPR039426">
    <property type="entry name" value="TonB-dep_rcpt-like"/>
</dbReference>
<dbReference type="InterPro" id="IPR037066">
    <property type="entry name" value="Plug_dom_sf"/>
</dbReference>
<keyword evidence="3 14" id="KW-0813">Transport</keyword>
<keyword evidence="5" id="KW-0410">Iron transport</keyword>
<evidence type="ECO:0000256" key="10">
    <source>
        <dbReference type="ARBA" id="ARBA00023077"/>
    </source>
</evidence>
<evidence type="ECO:0000256" key="11">
    <source>
        <dbReference type="ARBA" id="ARBA00023136"/>
    </source>
</evidence>
<proteinExistence type="inferred from homology"/>
<dbReference type="Pfam" id="PF07715">
    <property type="entry name" value="Plug"/>
    <property type="match status" value="1"/>
</dbReference>
<sequence length="733" mass="78293">MTKIPKPRSPSCDAWSADPERHSVLKQALIASLFATSILATPANAQTAPPPEDDIEQRTTIIVTGESFVGGEIVSANKDGGDILTTPQAISVVEDDFIDALNLRAVAEALNYTSGVRSQSFGSDTRIEYYQIRGFRNENLYKDGLVLTNSGAFLSWTTPAEGIGRLEVLKGPSSVLYGGGSAGGIVNIVSKQPDGRKLAAFEIGADEYGSVYGSADMGAPLSDTLAIRANGLVRRGDTQVELAEDNRTFGALALGWTPLPGTTLTLRGSYTRDRSQRPTGFLPYEGFVTPLPDGRRIPTDLFLSDPSVDRYDRDQYEAGYTLETNLSDAVRFVSNGRYAEIDLIYAGLYGQFRGNPVIEGGNVFITRGNSRQDAHLDNVTIDNHLDGRFATGAVEHTLLGGVDYAWSQTESAQASGSAPRLDVFAPVYDIALPALGTPNATAQKLDRTGVYLQDRLTLGGLTGLLSVRHDWIGSTSTSNGGAATRQDSEKTTYRAGISYLTAAGLAPFVSYSTSFTPVFGIDQASGEAYSPETGEAWEAGIKYQADSFPLLATASLFSIERDGVLVANPVPDFPRNQSQAGLVRSRGGEIEVQAHPLETLNITAALTAFDIENREGDPALIGLDPPATPEFAAAAFVDYTLPESSFLPGFGFGLGVRHTGSSYADAANTLVVPAATVFDAALHYDFANFRLGANFSNLFDKHYVSACPSAGTCYAANLRRATISLAYRFGDDR</sequence>
<evidence type="ECO:0000313" key="19">
    <source>
        <dbReference type="Proteomes" id="UP000438476"/>
    </source>
</evidence>
<evidence type="ECO:0000256" key="9">
    <source>
        <dbReference type="ARBA" id="ARBA00023065"/>
    </source>
</evidence>
<evidence type="ECO:0000256" key="6">
    <source>
        <dbReference type="ARBA" id="ARBA00022692"/>
    </source>
</evidence>
<name>A0A6I4T9N3_9SPHN</name>
<keyword evidence="12 18" id="KW-0675">Receptor</keyword>
<evidence type="ECO:0000256" key="1">
    <source>
        <dbReference type="ARBA" id="ARBA00004571"/>
    </source>
</evidence>